<dbReference type="STRING" id="1163730.FFONT_0633"/>
<dbReference type="InParanoid" id="I0A0W6"/>
<evidence type="ECO:0000313" key="1">
    <source>
        <dbReference type="EMBL" id="AFH42623.1"/>
    </source>
</evidence>
<dbReference type="Proteomes" id="UP000007391">
    <property type="component" value="Chromosome"/>
</dbReference>
<dbReference type="HOGENOM" id="CLU_3282695_0_0_2"/>
<reference evidence="2" key="1">
    <citation type="submission" date="2012-03" db="EMBL/GenBank/DDBJ databases">
        <title>Fervidicoccus fontis complete genome analysis confirms its distinct phylogenetic position and predicts its environmental function.</title>
        <authorList>
            <person name="Lebedinsky A.V."/>
            <person name="Mardanov A.V."/>
            <person name="Gumerov V.M."/>
            <person name="Beletsky A.V."/>
            <person name="Kublanov I.V."/>
            <person name="Perevalova A.A."/>
            <person name="Bonch-Osmolovskaya E.A."/>
            <person name="Ravin N.V."/>
            <person name="Skryabin K.G."/>
        </authorList>
    </citation>
    <scope>NUCLEOTIDE SEQUENCE [LARGE SCALE GENOMIC DNA]</scope>
    <source>
        <strain evidence="2">DSM 19380 / VKM B-2539 / Kam940</strain>
    </source>
</reference>
<reference evidence="1 2" key="2">
    <citation type="journal article" date="2014" name="Extremophiles">
        <title>Analysis of the complete genome of Fervidococcus fontis confirms the distinct phylogenetic position of the order Fervidicoccales and suggests its environmental function.</title>
        <authorList>
            <person name="Lebedinsky A.V."/>
            <person name="Mardanov A.V."/>
            <person name="Kublanov I.V."/>
            <person name="Gumerov V.M."/>
            <person name="Beletsky A.V."/>
            <person name="Perevalova A.A."/>
            <person name="Bidzhieva S.Kh."/>
            <person name="Bonch-Osmolovskaya E.A."/>
            <person name="Skryabin K.G."/>
            <person name="Ravin N.V."/>
        </authorList>
    </citation>
    <scope>NUCLEOTIDE SEQUENCE [LARGE SCALE GENOMIC DNA]</scope>
    <source>
        <strain evidence="2">DSM 19380 / VKM B-2539 / Kam940</strain>
    </source>
</reference>
<dbReference type="AlphaFoldDB" id="I0A0W6"/>
<evidence type="ECO:0000313" key="2">
    <source>
        <dbReference type="Proteomes" id="UP000007391"/>
    </source>
</evidence>
<sequence>MGVKGTSYPHNSLLHVIDKVASAISPGLAEILAIAAKPMK</sequence>
<proteinExistence type="predicted"/>
<dbReference type="KEGG" id="ffo:FFONT_0633"/>
<accession>I0A0W6</accession>
<protein>
    <submittedName>
        <fullName evidence="1">Uncharacterized protein</fullName>
    </submittedName>
</protein>
<name>I0A0W6_FERFK</name>
<gene>
    <name evidence="1" type="ordered locus">FFONT_0633</name>
</gene>
<keyword evidence="2" id="KW-1185">Reference proteome</keyword>
<organism evidence="1 2">
    <name type="scientific">Fervidicoccus fontis (strain DSM 19380 / JCM 18336 / VKM B-2539 / Kam940)</name>
    <dbReference type="NCBI Taxonomy" id="1163730"/>
    <lineage>
        <taxon>Archaea</taxon>
        <taxon>Thermoproteota</taxon>
        <taxon>Thermoprotei</taxon>
        <taxon>Fervidicoccales</taxon>
        <taxon>Fervidicoccaceae</taxon>
        <taxon>Fervidicoccus</taxon>
    </lineage>
</organism>
<dbReference type="EMBL" id="CP003423">
    <property type="protein sequence ID" value="AFH42623.1"/>
    <property type="molecule type" value="Genomic_DNA"/>
</dbReference>